<evidence type="ECO:0000313" key="9">
    <source>
        <dbReference type="EMBL" id="GAA4448423.1"/>
    </source>
</evidence>
<feature type="domain" description="Peptidase M16 C-terminal" evidence="8">
    <location>
        <begin position="213"/>
        <end position="386"/>
    </location>
</feature>
<dbReference type="PANTHER" id="PTHR43690:SF35">
    <property type="entry name" value="NON-CATALYTIC MEMBER OF PEPTIDASE SUBFAMILY M16B-RELATED"/>
    <property type="match status" value="1"/>
</dbReference>
<comment type="similarity">
    <text evidence="1">Belongs to the peptidase M16 family.</text>
</comment>
<accession>A0ABP8ME24</accession>
<dbReference type="SUPFAM" id="SSF63411">
    <property type="entry name" value="LuxS/MPP-like metallohydrolase"/>
    <property type="match status" value="2"/>
</dbReference>
<keyword evidence="4" id="KW-0862">Zinc</keyword>
<proteinExistence type="inferred from homology"/>
<name>A0ABP8ME24_9BACT</name>
<feature type="domain" description="Peptidase M16 N-terminal" evidence="7">
    <location>
        <begin position="55"/>
        <end position="191"/>
    </location>
</feature>
<dbReference type="RefSeq" id="WP_344821583.1">
    <property type="nucleotide sequence ID" value="NZ_BAABEZ010000001.1"/>
</dbReference>
<dbReference type="PANTHER" id="PTHR43690">
    <property type="entry name" value="NARDILYSIN"/>
    <property type="match status" value="1"/>
</dbReference>
<keyword evidence="5" id="KW-0482">Metalloprotease</keyword>
<evidence type="ECO:0000313" key="10">
    <source>
        <dbReference type="Proteomes" id="UP001501410"/>
    </source>
</evidence>
<evidence type="ECO:0000256" key="3">
    <source>
        <dbReference type="ARBA" id="ARBA00022801"/>
    </source>
</evidence>
<dbReference type="InterPro" id="IPR050626">
    <property type="entry name" value="Peptidase_M16"/>
</dbReference>
<keyword evidence="6" id="KW-0732">Signal</keyword>
<evidence type="ECO:0000256" key="5">
    <source>
        <dbReference type="ARBA" id="ARBA00023049"/>
    </source>
</evidence>
<dbReference type="InterPro" id="IPR011765">
    <property type="entry name" value="Pept_M16_N"/>
</dbReference>
<dbReference type="Pfam" id="PF00675">
    <property type="entry name" value="Peptidase_M16"/>
    <property type="match status" value="1"/>
</dbReference>
<feature type="chain" id="PRO_5046810893" evidence="6">
    <location>
        <begin position="23"/>
        <end position="459"/>
    </location>
</feature>
<protein>
    <submittedName>
        <fullName evidence="9">Pitrilysin family protein</fullName>
    </submittedName>
</protein>
<sequence>MKLKAFYALAMGASVLSVQANAQAKAAPAKPAATAAASQGRIKFTEYDLPNGLHVILHEDHATPIVTVSVMYHVGSKNEDPKRTGFAHFFEHLLFEGSENIGRGEYMKLVQANGGQLNANTSQDRTFYFETLPSNQLELALWMESERMLHAKIDTVGVETQRKVVKEEKKQSFDNRPYGQLLNVVFENLYTTHPYRWTPIGKEQYIDEAKITEFMNFYKTFYVPNNAVLVIGGDLTVDQTKALIEKYFGDIPKGTQAIPRPTEVEPAQTAEKRVNFYDNVQLPAVIMAYHGAAMGTDDYYALQLLNQLLSQGKSSRFQKEIVDKQQKALAVGAFALPNEDPGAVMMFGIANMGVQPEDLEKAMDAEIEKVVSTPLTDVEYKKLMNQAENDFISQNSRVAGIVENLATDYTYFHNANLINTELDKYTKITKEDLQRVAKKYLVKSNRLVVYYLPKANEKK</sequence>
<keyword evidence="10" id="KW-1185">Reference proteome</keyword>
<evidence type="ECO:0000256" key="1">
    <source>
        <dbReference type="ARBA" id="ARBA00007261"/>
    </source>
</evidence>
<feature type="signal peptide" evidence="6">
    <location>
        <begin position="1"/>
        <end position="22"/>
    </location>
</feature>
<dbReference type="InterPro" id="IPR011249">
    <property type="entry name" value="Metalloenz_LuxS/M16"/>
</dbReference>
<dbReference type="Proteomes" id="UP001501410">
    <property type="component" value="Unassembled WGS sequence"/>
</dbReference>
<organism evidence="9 10">
    <name type="scientific">Rurimicrobium arvi</name>
    <dbReference type="NCBI Taxonomy" id="2049916"/>
    <lineage>
        <taxon>Bacteria</taxon>
        <taxon>Pseudomonadati</taxon>
        <taxon>Bacteroidota</taxon>
        <taxon>Chitinophagia</taxon>
        <taxon>Chitinophagales</taxon>
        <taxon>Chitinophagaceae</taxon>
        <taxon>Rurimicrobium</taxon>
    </lineage>
</organism>
<keyword evidence="2" id="KW-0645">Protease</keyword>
<dbReference type="Gene3D" id="3.30.830.10">
    <property type="entry name" value="Metalloenzyme, LuxS/M16 peptidase-like"/>
    <property type="match status" value="2"/>
</dbReference>
<evidence type="ECO:0000259" key="7">
    <source>
        <dbReference type="Pfam" id="PF00675"/>
    </source>
</evidence>
<dbReference type="EMBL" id="BAABEZ010000001">
    <property type="protein sequence ID" value="GAA4448423.1"/>
    <property type="molecule type" value="Genomic_DNA"/>
</dbReference>
<evidence type="ECO:0000256" key="2">
    <source>
        <dbReference type="ARBA" id="ARBA00022670"/>
    </source>
</evidence>
<reference evidence="10" key="1">
    <citation type="journal article" date="2019" name="Int. J. Syst. Evol. Microbiol.">
        <title>The Global Catalogue of Microorganisms (GCM) 10K type strain sequencing project: providing services to taxonomists for standard genome sequencing and annotation.</title>
        <authorList>
            <consortium name="The Broad Institute Genomics Platform"/>
            <consortium name="The Broad Institute Genome Sequencing Center for Infectious Disease"/>
            <person name="Wu L."/>
            <person name="Ma J."/>
        </authorList>
    </citation>
    <scope>NUCLEOTIDE SEQUENCE [LARGE SCALE GENOMIC DNA]</scope>
    <source>
        <strain evidence="10">JCM 31921</strain>
    </source>
</reference>
<comment type="caution">
    <text evidence="9">The sequence shown here is derived from an EMBL/GenBank/DDBJ whole genome shotgun (WGS) entry which is preliminary data.</text>
</comment>
<gene>
    <name evidence="9" type="ORF">GCM10023092_00970</name>
</gene>
<evidence type="ECO:0000259" key="8">
    <source>
        <dbReference type="Pfam" id="PF05193"/>
    </source>
</evidence>
<evidence type="ECO:0000256" key="6">
    <source>
        <dbReference type="SAM" id="SignalP"/>
    </source>
</evidence>
<dbReference type="InterPro" id="IPR007863">
    <property type="entry name" value="Peptidase_M16_C"/>
</dbReference>
<dbReference type="Pfam" id="PF05193">
    <property type="entry name" value="Peptidase_M16_C"/>
    <property type="match status" value="1"/>
</dbReference>
<evidence type="ECO:0000256" key="4">
    <source>
        <dbReference type="ARBA" id="ARBA00022833"/>
    </source>
</evidence>
<keyword evidence="3" id="KW-0378">Hydrolase</keyword>